<dbReference type="GO" id="GO:0005525">
    <property type="term" value="F:GTP binding"/>
    <property type="evidence" value="ECO:0007669"/>
    <property type="project" value="UniProtKB-KW"/>
</dbReference>
<dbReference type="RefSeq" id="WP_072697536.1">
    <property type="nucleotide sequence ID" value="NZ_FRDI01000010.1"/>
</dbReference>
<dbReference type="GO" id="GO:0006614">
    <property type="term" value="P:SRP-dependent cotranslational protein targeting to membrane"/>
    <property type="evidence" value="ECO:0007669"/>
    <property type="project" value="InterPro"/>
</dbReference>
<proteinExistence type="inferred from homology"/>
<evidence type="ECO:0000256" key="4">
    <source>
        <dbReference type="ARBA" id="ARBA00023134"/>
    </source>
</evidence>
<dbReference type="OrthoDB" id="9778554at2"/>
<dbReference type="Pfam" id="PF00448">
    <property type="entry name" value="SRP54"/>
    <property type="match status" value="1"/>
</dbReference>
<organism evidence="7 8">
    <name type="scientific">Desulfovibrio litoralis DSM 11393</name>
    <dbReference type="NCBI Taxonomy" id="1121455"/>
    <lineage>
        <taxon>Bacteria</taxon>
        <taxon>Pseudomonadati</taxon>
        <taxon>Thermodesulfobacteriota</taxon>
        <taxon>Desulfovibrionia</taxon>
        <taxon>Desulfovibrionales</taxon>
        <taxon>Desulfovibrionaceae</taxon>
        <taxon>Desulfovibrio</taxon>
    </lineage>
</organism>
<dbReference type="AlphaFoldDB" id="A0A1M7TCY9"/>
<dbReference type="GO" id="GO:0003924">
    <property type="term" value="F:GTPase activity"/>
    <property type="evidence" value="ECO:0007669"/>
    <property type="project" value="TreeGrafter"/>
</dbReference>
<name>A0A1M7TCY9_9BACT</name>
<dbReference type="SUPFAM" id="SSF52540">
    <property type="entry name" value="P-loop containing nucleoside triphosphate hydrolases"/>
    <property type="match status" value="1"/>
</dbReference>
<keyword evidence="7" id="KW-0282">Flagellum</keyword>
<dbReference type="Proteomes" id="UP000186469">
    <property type="component" value="Unassembled WGS sequence"/>
</dbReference>
<sequence>MQLKTYIDTTAKAVLEQIKADIGSDAVILSKREGKDENGNPWVEMTAGVERGRSQNQESNLTQGFGGAGTSNDILELNNPASVLDLAKQHIGGSFYASEIESNAPPGWAKWHEEWACIKESLMTLMKPSLRLDQLSPRQRLALEYLQREGVEDTVMLKIYRRLLRDQNASVLASLTEIVPTLAWGGSCWNQHCHMITGPYGIGKTCTLIRLALHFRRMNQGARVLLVNADSVRTGGRLLLKHYADLSGMQYFEAGQAADWRNFLSQNTKKNFDLVLVDLPSFDRNHNLMNFFNEQGVTGTSFDTQDMAVHLVLSPLFGQAQLTELTERYNSPLSGSIIWGKLDEASSFGALVNVSSSTGLPISALSYGSGLRDTLSPADDAMLWRLVFKKQFPS</sequence>
<dbReference type="Gene3D" id="3.40.50.300">
    <property type="entry name" value="P-loop containing nucleotide triphosphate hydrolases"/>
    <property type="match status" value="1"/>
</dbReference>
<evidence type="ECO:0000256" key="1">
    <source>
        <dbReference type="ARBA" id="ARBA00004413"/>
    </source>
</evidence>
<evidence type="ECO:0000256" key="3">
    <source>
        <dbReference type="ARBA" id="ARBA00022741"/>
    </source>
</evidence>
<dbReference type="STRING" id="1121455.SAMN02745728_01847"/>
<gene>
    <name evidence="7" type="ORF">SAMN02745728_01847</name>
</gene>
<dbReference type="PANTHER" id="PTHR43134:SF3">
    <property type="entry name" value="FLAGELLAR BIOSYNTHESIS PROTEIN FLHF"/>
    <property type="match status" value="1"/>
</dbReference>
<dbReference type="GO" id="GO:0005886">
    <property type="term" value="C:plasma membrane"/>
    <property type="evidence" value="ECO:0007669"/>
    <property type="project" value="UniProtKB-SubCell"/>
</dbReference>
<dbReference type="InterPro" id="IPR000897">
    <property type="entry name" value="SRP54_GTPase_dom"/>
</dbReference>
<dbReference type="PANTHER" id="PTHR43134">
    <property type="entry name" value="SIGNAL RECOGNITION PARTICLE RECEPTOR SUBUNIT ALPHA"/>
    <property type="match status" value="1"/>
</dbReference>
<keyword evidence="7" id="KW-0969">Cilium</keyword>
<keyword evidence="8" id="KW-1185">Reference proteome</keyword>
<keyword evidence="4" id="KW-0342">GTP-binding</keyword>
<evidence type="ECO:0000256" key="2">
    <source>
        <dbReference type="ARBA" id="ARBA00008531"/>
    </source>
</evidence>
<evidence type="ECO:0000259" key="6">
    <source>
        <dbReference type="SMART" id="SM00962"/>
    </source>
</evidence>
<dbReference type="SMART" id="SM00962">
    <property type="entry name" value="SRP54"/>
    <property type="match status" value="1"/>
</dbReference>
<reference evidence="7 8" key="1">
    <citation type="submission" date="2016-12" db="EMBL/GenBank/DDBJ databases">
        <authorList>
            <person name="Song W.-J."/>
            <person name="Kurnit D.M."/>
        </authorList>
    </citation>
    <scope>NUCLEOTIDE SEQUENCE [LARGE SCALE GENOMIC DNA]</scope>
    <source>
        <strain evidence="7 8">DSM 11393</strain>
    </source>
</reference>
<evidence type="ECO:0000313" key="7">
    <source>
        <dbReference type="EMBL" id="SHN68537.1"/>
    </source>
</evidence>
<keyword evidence="5" id="KW-0472">Membrane</keyword>
<keyword evidence="3" id="KW-0547">Nucleotide-binding</keyword>
<feature type="domain" description="SRP54-type proteins GTP-binding" evidence="6">
    <location>
        <begin position="191"/>
        <end position="389"/>
    </location>
</feature>
<comment type="similarity">
    <text evidence="2">Belongs to the GTP-binding SRP family.</text>
</comment>
<dbReference type="EMBL" id="FRDI01000010">
    <property type="protein sequence ID" value="SHN68537.1"/>
    <property type="molecule type" value="Genomic_DNA"/>
</dbReference>
<comment type="subcellular location">
    <subcellularLocation>
        <location evidence="1">Cell membrane</location>
        <topology evidence="1">Peripheral membrane protein</topology>
        <orientation evidence="1">Cytoplasmic side</orientation>
    </subcellularLocation>
</comment>
<accession>A0A1M7TCY9</accession>
<protein>
    <submittedName>
        <fullName evidence="7">Flagellar biosynthesis protein FlhF</fullName>
    </submittedName>
</protein>
<keyword evidence="7" id="KW-0966">Cell projection</keyword>
<evidence type="ECO:0000313" key="8">
    <source>
        <dbReference type="Proteomes" id="UP000186469"/>
    </source>
</evidence>
<evidence type="ECO:0000256" key="5">
    <source>
        <dbReference type="ARBA" id="ARBA00023136"/>
    </source>
</evidence>
<dbReference type="GO" id="GO:0005047">
    <property type="term" value="F:signal recognition particle binding"/>
    <property type="evidence" value="ECO:0007669"/>
    <property type="project" value="TreeGrafter"/>
</dbReference>
<dbReference type="InterPro" id="IPR027417">
    <property type="entry name" value="P-loop_NTPase"/>
</dbReference>